<organism evidence="8 9">
    <name type="scientific">Nitratireductor rhodophyticola</name>
    <dbReference type="NCBI Taxonomy" id="2854036"/>
    <lineage>
        <taxon>Bacteria</taxon>
        <taxon>Pseudomonadati</taxon>
        <taxon>Pseudomonadota</taxon>
        <taxon>Alphaproteobacteria</taxon>
        <taxon>Hyphomicrobiales</taxon>
        <taxon>Phyllobacteriaceae</taxon>
        <taxon>Nitratireductor</taxon>
    </lineage>
</organism>
<comment type="similarity">
    <text evidence="2">Belongs to the EamA transporter family.</text>
</comment>
<evidence type="ECO:0000256" key="6">
    <source>
        <dbReference type="SAM" id="Phobius"/>
    </source>
</evidence>
<reference evidence="8 9" key="1">
    <citation type="submission" date="2021-06" db="EMBL/GenBank/DDBJ databases">
        <title>Nitratireductor porphyridii sp. nov., isolated from a small marine red alga, Porphyridium purpureum in South Korea.</title>
        <authorList>
            <person name="Kim K.H."/>
            <person name="Kristyanto S."/>
            <person name="Jeon C.O."/>
        </authorList>
    </citation>
    <scope>NUCLEOTIDE SEQUENCE [LARGE SCALE GENOMIC DNA]</scope>
    <source>
        <strain evidence="8 9">R6</strain>
    </source>
</reference>
<feature type="transmembrane region" description="Helical" evidence="6">
    <location>
        <begin position="181"/>
        <end position="201"/>
    </location>
</feature>
<feature type="transmembrane region" description="Helical" evidence="6">
    <location>
        <begin position="268"/>
        <end position="285"/>
    </location>
</feature>
<feature type="transmembrane region" description="Helical" evidence="6">
    <location>
        <begin position="123"/>
        <end position="142"/>
    </location>
</feature>
<evidence type="ECO:0000313" key="8">
    <source>
        <dbReference type="EMBL" id="MBY8915909.1"/>
    </source>
</evidence>
<protein>
    <submittedName>
        <fullName evidence="8">DMT family transporter</fullName>
    </submittedName>
</protein>
<feature type="domain" description="EamA" evidence="7">
    <location>
        <begin position="11"/>
        <end position="137"/>
    </location>
</feature>
<feature type="transmembrane region" description="Helical" evidence="6">
    <location>
        <begin position="246"/>
        <end position="262"/>
    </location>
</feature>
<evidence type="ECO:0000313" key="9">
    <source>
        <dbReference type="Proteomes" id="UP000777661"/>
    </source>
</evidence>
<sequence length="301" mass="32166">MNDLTRAIPALFVLLWATGFIGARYAMPWAEPFTFLWVRFALTFGVLLLIIPMVNAKAIGPRNAFHAAIAGVLMHGVYLGGVFWAVRNGLPAGFAGLIVGLQPMLTAVIAGLFLGEKVTGKHWLGLVVGLAGVITVLSPKFGSISGGVTVATIGAAVVAVIAMSVGTVWQKRFVATADLVTVTLYQYVGGWAVTFLVSLMIETQEFVLNGELVFAMVWLVFVLSLGAIFLLMILIREGEVARVASLFYLVPAVTALLAWFLFEETLTPVQLVGMAITTFGVALATRRTPRQPAPATARASR</sequence>
<evidence type="ECO:0000256" key="4">
    <source>
        <dbReference type="ARBA" id="ARBA00022989"/>
    </source>
</evidence>
<dbReference type="EMBL" id="JAHSQO010000002">
    <property type="protein sequence ID" value="MBY8915909.1"/>
    <property type="molecule type" value="Genomic_DNA"/>
</dbReference>
<dbReference type="InterPro" id="IPR000620">
    <property type="entry name" value="EamA_dom"/>
</dbReference>
<feature type="transmembrane region" description="Helical" evidence="6">
    <location>
        <begin position="64"/>
        <end position="86"/>
    </location>
</feature>
<feature type="transmembrane region" description="Helical" evidence="6">
    <location>
        <begin position="92"/>
        <end position="114"/>
    </location>
</feature>
<evidence type="ECO:0000256" key="2">
    <source>
        <dbReference type="ARBA" id="ARBA00007362"/>
    </source>
</evidence>
<evidence type="ECO:0000259" key="7">
    <source>
        <dbReference type="Pfam" id="PF00892"/>
    </source>
</evidence>
<accession>A0ABS7R5H1</accession>
<dbReference type="RefSeq" id="WP_223005308.1">
    <property type="nucleotide sequence ID" value="NZ_JAHSQO010000002.1"/>
</dbReference>
<dbReference type="InterPro" id="IPR037185">
    <property type="entry name" value="EmrE-like"/>
</dbReference>
<evidence type="ECO:0000256" key="3">
    <source>
        <dbReference type="ARBA" id="ARBA00022692"/>
    </source>
</evidence>
<dbReference type="SUPFAM" id="SSF103481">
    <property type="entry name" value="Multidrug resistance efflux transporter EmrE"/>
    <property type="match status" value="2"/>
</dbReference>
<keyword evidence="5 6" id="KW-0472">Membrane</keyword>
<feature type="transmembrane region" description="Helical" evidence="6">
    <location>
        <begin position="148"/>
        <end position="169"/>
    </location>
</feature>
<dbReference type="PANTHER" id="PTHR32322">
    <property type="entry name" value="INNER MEMBRANE TRANSPORTER"/>
    <property type="match status" value="1"/>
</dbReference>
<feature type="transmembrane region" description="Helical" evidence="6">
    <location>
        <begin position="7"/>
        <end position="27"/>
    </location>
</feature>
<evidence type="ECO:0000256" key="1">
    <source>
        <dbReference type="ARBA" id="ARBA00004141"/>
    </source>
</evidence>
<gene>
    <name evidence="8" type="ORF">KVG22_04875</name>
</gene>
<feature type="transmembrane region" description="Helical" evidence="6">
    <location>
        <begin position="33"/>
        <end position="52"/>
    </location>
</feature>
<evidence type="ECO:0000256" key="5">
    <source>
        <dbReference type="ARBA" id="ARBA00023136"/>
    </source>
</evidence>
<dbReference type="Proteomes" id="UP000777661">
    <property type="component" value="Unassembled WGS sequence"/>
</dbReference>
<dbReference type="PANTHER" id="PTHR32322:SF2">
    <property type="entry name" value="EAMA DOMAIN-CONTAINING PROTEIN"/>
    <property type="match status" value="1"/>
</dbReference>
<dbReference type="Pfam" id="PF00892">
    <property type="entry name" value="EamA"/>
    <property type="match status" value="2"/>
</dbReference>
<keyword evidence="9" id="KW-1185">Reference proteome</keyword>
<dbReference type="InterPro" id="IPR050638">
    <property type="entry name" value="AA-Vitamin_Transporters"/>
</dbReference>
<keyword evidence="4 6" id="KW-1133">Transmembrane helix</keyword>
<comment type="subcellular location">
    <subcellularLocation>
        <location evidence="1">Membrane</location>
        <topology evidence="1">Multi-pass membrane protein</topology>
    </subcellularLocation>
</comment>
<name>A0ABS7R5H1_9HYPH</name>
<feature type="transmembrane region" description="Helical" evidence="6">
    <location>
        <begin position="213"/>
        <end position="234"/>
    </location>
</feature>
<proteinExistence type="inferred from homology"/>
<feature type="domain" description="EamA" evidence="7">
    <location>
        <begin position="153"/>
        <end position="285"/>
    </location>
</feature>
<comment type="caution">
    <text evidence="8">The sequence shown here is derived from an EMBL/GenBank/DDBJ whole genome shotgun (WGS) entry which is preliminary data.</text>
</comment>
<keyword evidence="3 6" id="KW-0812">Transmembrane</keyword>